<evidence type="ECO:0000256" key="5">
    <source>
        <dbReference type="ARBA" id="ARBA00022630"/>
    </source>
</evidence>
<feature type="binding site" evidence="9">
    <location>
        <position position="45"/>
    </location>
    <ligand>
        <name>substrate</name>
    </ligand>
</feature>
<evidence type="ECO:0000256" key="1">
    <source>
        <dbReference type="ARBA" id="ARBA00004496"/>
    </source>
</evidence>
<feature type="binding site" evidence="9">
    <location>
        <position position="129"/>
    </location>
    <ligand>
        <name>substrate</name>
    </ligand>
</feature>
<dbReference type="InterPro" id="IPR001295">
    <property type="entry name" value="Dihydroorotate_DH_CS"/>
</dbReference>
<dbReference type="PROSITE" id="PS00912">
    <property type="entry name" value="DHODEHASE_2"/>
    <property type="match status" value="1"/>
</dbReference>
<gene>
    <name evidence="9" type="primary">pyrD</name>
    <name evidence="11" type="ORF">FKZ61_19115</name>
</gene>
<dbReference type="OrthoDB" id="9794954at2"/>
<evidence type="ECO:0000256" key="4">
    <source>
        <dbReference type="ARBA" id="ARBA00022490"/>
    </source>
</evidence>
<comment type="function">
    <text evidence="9">Catalyzes the conversion of dihydroorotate to orotate.</text>
</comment>
<sequence length="330" mass="33779">MPNLTVELLGRSLPTPLVLASGIWGTTVSLLVRAARAGCGAVTAKSCGPVPRAGHVNPSCLDWGHGLINAIGLANPGAEAEATLLAQARAQLEPLGVPLIASIFAGTPQEFAQVAATVAQAQPDFLEVNISCPNVASEFGEPFAGSPDSAAEVTDQVKRAVAEQEIPVIVKLAPNVPSVARIARAVVEAGADAICAINTMPGLVLDVESGQPILANRSGGLSGPALKPIALKCVYDVRKACPEVPIIGTGGVTTGTDALEMLMAGATAVGVGSAIYYRGPDAISQIRDEMAAWLAAHDIEDVNQVRGWAHREPIFPVTPTGAPVPAAHSR</sequence>
<evidence type="ECO:0000256" key="7">
    <source>
        <dbReference type="ARBA" id="ARBA00022975"/>
    </source>
</evidence>
<evidence type="ECO:0000256" key="6">
    <source>
        <dbReference type="ARBA" id="ARBA00022643"/>
    </source>
</evidence>
<dbReference type="HAMAP" id="MF_00224">
    <property type="entry name" value="DHO_dh_type1"/>
    <property type="match status" value="1"/>
</dbReference>
<evidence type="ECO:0000256" key="3">
    <source>
        <dbReference type="ARBA" id="ARBA00008008"/>
    </source>
</evidence>
<feature type="binding site" evidence="9">
    <location>
        <position position="21"/>
    </location>
    <ligand>
        <name>FMN</name>
        <dbReference type="ChEBI" id="CHEBI:58210"/>
    </ligand>
</feature>
<comment type="caution">
    <text evidence="11">The sequence shown here is derived from an EMBL/GenBank/DDBJ whole genome shotgun (WGS) entry which is preliminary data.</text>
</comment>
<comment type="cofactor">
    <cofactor evidence="9">
        <name>FMN</name>
        <dbReference type="ChEBI" id="CHEBI:58210"/>
    </cofactor>
    <text evidence="9">Binds 1 FMN per subunit.</text>
</comment>
<evidence type="ECO:0000313" key="11">
    <source>
        <dbReference type="EMBL" id="TQE93965.1"/>
    </source>
</evidence>
<feature type="binding site" evidence="9">
    <location>
        <begin position="45"/>
        <end position="46"/>
    </location>
    <ligand>
        <name>FMN</name>
        <dbReference type="ChEBI" id="CHEBI:58210"/>
    </ligand>
</feature>
<feature type="domain" description="Dihydroorotate dehydrogenase catalytic" evidence="10">
    <location>
        <begin position="4"/>
        <end position="293"/>
    </location>
</feature>
<evidence type="ECO:0000256" key="8">
    <source>
        <dbReference type="ARBA" id="ARBA00023002"/>
    </source>
</evidence>
<comment type="caution">
    <text evidence="9">Lacks conserved residue(s) required for the propagation of feature annotation.</text>
</comment>
<keyword evidence="12" id="KW-1185">Reference proteome</keyword>
<dbReference type="PANTHER" id="PTHR48109">
    <property type="entry name" value="DIHYDROOROTATE DEHYDROGENASE (QUINONE), MITOCHONDRIAL-RELATED"/>
    <property type="match status" value="1"/>
</dbReference>
<dbReference type="InterPro" id="IPR024920">
    <property type="entry name" value="Dihydroorotate_DH_1"/>
</dbReference>
<dbReference type="InterPro" id="IPR012135">
    <property type="entry name" value="Dihydroorotate_DH_1_2"/>
</dbReference>
<dbReference type="FunFam" id="3.20.20.70:FF:000027">
    <property type="entry name" value="Dihydropyrimidine dehydrogenase [NADP(+)]"/>
    <property type="match status" value="1"/>
</dbReference>
<keyword evidence="7 9" id="KW-0665">Pyrimidine biosynthesis</keyword>
<dbReference type="GO" id="GO:0004152">
    <property type="term" value="F:dihydroorotate dehydrogenase activity"/>
    <property type="evidence" value="ECO:0007669"/>
    <property type="project" value="UniProtKB-UniRule"/>
</dbReference>
<dbReference type="GO" id="GO:0006207">
    <property type="term" value="P:'de novo' pyrimidine nucleobase biosynthetic process"/>
    <property type="evidence" value="ECO:0007669"/>
    <property type="project" value="InterPro"/>
</dbReference>
<comment type="subcellular location">
    <subcellularLocation>
        <location evidence="1 9">Cytoplasm</location>
    </subcellularLocation>
</comment>
<keyword evidence="5 9" id="KW-0285">Flavoprotein</keyword>
<dbReference type="InterPro" id="IPR013785">
    <property type="entry name" value="Aldolase_TIM"/>
</dbReference>
<keyword evidence="4 9" id="KW-0963">Cytoplasm</keyword>
<comment type="similarity">
    <text evidence="3 9">Belongs to the dihydroorotate dehydrogenase family. Type 1 subfamily.</text>
</comment>
<comment type="pathway">
    <text evidence="2 9">Pyrimidine metabolism; UMP biosynthesis via de novo pathway.</text>
</comment>
<feature type="active site" description="Nucleophile" evidence="9">
    <location>
        <position position="132"/>
    </location>
</feature>
<feature type="binding site" evidence="9">
    <location>
        <position position="223"/>
    </location>
    <ligand>
        <name>FMN</name>
        <dbReference type="ChEBI" id="CHEBI:58210"/>
    </ligand>
</feature>
<dbReference type="SUPFAM" id="SSF51395">
    <property type="entry name" value="FMN-linked oxidoreductases"/>
    <property type="match status" value="1"/>
</dbReference>
<name>A0A540VB52_9CHLR</name>
<evidence type="ECO:0000259" key="10">
    <source>
        <dbReference type="Pfam" id="PF01180"/>
    </source>
</evidence>
<protein>
    <recommendedName>
        <fullName evidence="9">Dihydroorotate dehydrogenase</fullName>
        <shortName evidence="9">DHOD</shortName>
        <shortName evidence="9">DHODase</shortName>
        <shortName evidence="9">DHOdehase</shortName>
        <ecNumber evidence="9">1.3.-.-</ecNumber>
    </recommendedName>
</protein>
<evidence type="ECO:0000313" key="12">
    <source>
        <dbReference type="Proteomes" id="UP000317371"/>
    </source>
</evidence>
<dbReference type="PANTHER" id="PTHR48109:SF1">
    <property type="entry name" value="DIHYDROOROTATE DEHYDROGENASE (FUMARATE)"/>
    <property type="match status" value="1"/>
</dbReference>
<dbReference type="UniPathway" id="UPA00070"/>
<dbReference type="RefSeq" id="WP_141611764.1">
    <property type="nucleotide sequence ID" value="NZ_VIGC02000030.1"/>
</dbReference>
<dbReference type="InterPro" id="IPR050074">
    <property type="entry name" value="DHO_dehydrogenase"/>
</dbReference>
<dbReference type="FunCoup" id="A0A540VB52">
    <property type="interactions" value="532"/>
</dbReference>
<dbReference type="NCBIfam" id="TIGR01037">
    <property type="entry name" value="pyrD_sub1_fam"/>
    <property type="match status" value="1"/>
</dbReference>
<dbReference type="Pfam" id="PF01180">
    <property type="entry name" value="DHO_dh"/>
    <property type="match status" value="1"/>
</dbReference>
<keyword evidence="6 9" id="KW-0288">FMN</keyword>
<reference evidence="11 12" key="1">
    <citation type="submission" date="2019-06" db="EMBL/GenBank/DDBJ databases">
        <title>Genome sequence of Litorilinea aerophila BAA-2444.</title>
        <authorList>
            <person name="Maclea K.S."/>
            <person name="Maurais E.G."/>
            <person name="Iannazzi L.C."/>
        </authorList>
    </citation>
    <scope>NUCLEOTIDE SEQUENCE [LARGE SCALE GENOMIC DNA]</scope>
    <source>
        <strain evidence="11 12">ATCC BAA-2444</strain>
    </source>
</reference>
<keyword evidence="8 9" id="KW-0560">Oxidoreductase</keyword>
<dbReference type="Gene3D" id="3.20.20.70">
    <property type="entry name" value="Aldolase class I"/>
    <property type="match status" value="1"/>
</dbReference>
<dbReference type="InParanoid" id="A0A540VB52"/>
<dbReference type="InterPro" id="IPR005720">
    <property type="entry name" value="Dihydroorotate_DH_cat"/>
</dbReference>
<feature type="binding site" evidence="9">
    <location>
        <position position="129"/>
    </location>
    <ligand>
        <name>FMN</name>
        <dbReference type="ChEBI" id="CHEBI:58210"/>
    </ligand>
</feature>
<proteinExistence type="inferred from homology"/>
<dbReference type="PIRSF" id="PIRSF000164">
    <property type="entry name" value="DHO_oxidase"/>
    <property type="match status" value="1"/>
</dbReference>
<evidence type="ECO:0000256" key="9">
    <source>
        <dbReference type="HAMAP-Rule" id="MF_00224"/>
    </source>
</evidence>
<feature type="binding site" evidence="9">
    <location>
        <position position="171"/>
    </location>
    <ligand>
        <name>FMN</name>
        <dbReference type="ChEBI" id="CHEBI:58210"/>
    </ligand>
</feature>
<dbReference type="NCBIfam" id="NF005574">
    <property type="entry name" value="PRK07259.1"/>
    <property type="match status" value="1"/>
</dbReference>
<dbReference type="InterPro" id="IPR049622">
    <property type="entry name" value="Dihydroorotate_DH_I"/>
</dbReference>
<feature type="binding site" evidence="9">
    <location>
        <begin position="250"/>
        <end position="251"/>
    </location>
    <ligand>
        <name>FMN</name>
        <dbReference type="ChEBI" id="CHEBI:58210"/>
    </ligand>
</feature>
<dbReference type="AlphaFoldDB" id="A0A540VB52"/>
<feature type="binding site" evidence="9">
    <location>
        <begin position="198"/>
        <end position="199"/>
    </location>
    <ligand>
        <name>substrate</name>
    </ligand>
</feature>
<dbReference type="GO" id="GO:0044205">
    <property type="term" value="P:'de novo' UMP biosynthetic process"/>
    <property type="evidence" value="ECO:0007669"/>
    <property type="project" value="UniProtKB-UniRule"/>
</dbReference>
<accession>A0A540VB52</accession>
<organism evidence="11 12">
    <name type="scientific">Litorilinea aerophila</name>
    <dbReference type="NCBI Taxonomy" id="1204385"/>
    <lineage>
        <taxon>Bacteria</taxon>
        <taxon>Bacillati</taxon>
        <taxon>Chloroflexota</taxon>
        <taxon>Caldilineae</taxon>
        <taxon>Caldilineales</taxon>
        <taxon>Caldilineaceae</taxon>
        <taxon>Litorilinea</taxon>
    </lineage>
</organism>
<dbReference type="EC" id="1.3.-.-" evidence="9"/>
<feature type="binding site" evidence="9">
    <location>
        <begin position="69"/>
        <end position="73"/>
    </location>
    <ligand>
        <name>substrate</name>
    </ligand>
</feature>
<dbReference type="GO" id="GO:0005737">
    <property type="term" value="C:cytoplasm"/>
    <property type="evidence" value="ECO:0007669"/>
    <property type="project" value="UniProtKB-SubCell"/>
</dbReference>
<dbReference type="EMBL" id="VIGC01000030">
    <property type="protein sequence ID" value="TQE93965.1"/>
    <property type="molecule type" value="Genomic_DNA"/>
</dbReference>
<feature type="binding site" evidence="9">
    <location>
        <position position="197"/>
    </location>
    <ligand>
        <name>FMN</name>
        <dbReference type="ChEBI" id="CHEBI:58210"/>
    </ligand>
</feature>
<dbReference type="Proteomes" id="UP000317371">
    <property type="component" value="Unassembled WGS sequence"/>
</dbReference>
<feature type="binding site" evidence="9">
    <location>
        <begin position="272"/>
        <end position="273"/>
    </location>
    <ligand>
        <name>FMN</name>
        <dbReference type="ChEBI" id="CHEBI:58210"/>
    </ligand>
</feature>
<comment type="catalytic activity">
    <reaction evidence="9">
        <text>(S)-dihydroorotate + A = orotate + AH2</text>
        <dbReference type="Rhea" id="RHEA:18073"/>
        <dbReference type="ChEBI" id="CHEBI:13193"/>
        <dbReference type="ChEBI" id="CHEBI:17499"/>
        <dbReference type="ChEBI" id="CHEBI:30839"/>
        <dbReference type="ChEBI" id="CHEBI:30864"/>
    </reaction>
</comment>
<evidence type="ECO:0000256" key="2">
    <source>
        <dbReference type="ARBA" id="ARBA00004725"/>
    </source>
</evidence>